<feature type="compositionally biased region" description="Polar residues" evidence="6">
    <location>
        <begin position="1659"/>
        <end position="1668"/>
    </location>
</feature>
<dbReference type="GO" id="GO:0006893">
    <property type="term" value="P:Golgi to plasma membrane transport"/>
    <property type="evidence" value="ECO:0007669"/>
    <property type="project" value="TreeGrafter"/>
</dbReference>
<feature type="region of interest" description="Disordered" evidence="6">
    <location>
        <begin position="224"/>
        <end position="246"/>
    </location>
</feature>
<feature type="compositionally biased region" description="Basic and acidic residues" evidence="6">
    <location>
        <begin position="1962"/>
        <end position="1984"/>
    </location>
</feature>
<evidence type="ECO:0000313" key="13">
    <source>
        <dbReference type="Proteomes" id="UP001219518"/>
    </source>
</evidence>
<dbReference type="Pfam" id="PF08366">
    <property type="entry name" value="LLGL"/>
    <property type="match status" value="1"/>
</dbReference>
<feature type="compositionally biased region" description="Acidic residues" evidence="6">
    <location>
        <begin position="1942"/>
        <end position="1958"/>
    </location>
</feature>
<dbReference type="Gene3D" id="2.130.10.10">
    <property type="entry name" value="YVTN repeat-like/Quinoprotein amine dehydrogenase"/>
    <property type="match status" value="2"/>
</dbReference>
<feature type="compositionally biased region" description="Basic and acidic residues" evidence="6">
    <location>
        <begin position="1931"/>
        <end position="1941"/>
    </location>
</feature>
<gene>
    <name evidence="12" type="ORF">KUF71_016200</name>
</gene>
<dbReference type="InterPro" id="IPR019775">
    <property type="entry name" value="WD40_repeat_CS"/>
</dbReference>
<keyword evidence="2" id="KW-0268">Exocytosis</keyword>
<sequence length="2182" mass="244889">MPDGTIDKIPRDRPKLKANSDPTIFPKYPDYYRPNETKRKSPKKRAVPKKVTNKTSTNENVEELLPPQILEPVAADAKKCTAEENPAEIPVTFPTSSAWPYLDIKKLPLPSGWIVCDKPEGESVNLVHINEDLQIDKSISFKGEEKASIKIRGNDYFLPDVHMEDARDLSTAKTILGHVSLLKLCTGTGKNRHKFSVACRGAIGIHARRCEECRSERKRIQKDEERKEKLKTRQKEKVQKRKMQKQSLKRSQKNLLLKVKKYRNQIHQAQIECSNLEKEVLDKAISKLPDAQQEAVRACFEAATRKGPSGRRYTPEWVYECLLMRIKDRKLYDHIRDHKILILPCASTIRGYLKNYGGTFGFQPQTLEMMKVKAEEMKDTNKRRGMLLIDEMHLSKGLYFDASVLKVKGFKDMGEDTRDAFGEDFSEEVNEAMEKLPFDPRDAQKAKRRETTLEKNKNKRDRNLGDHALVISFQPFMGTWVQPIGCFLTHGCANDHELTKLVLEGVILTERSGYFVDGVVTDGASWNRSMWKKFGVSQDNPRAVHPCDEERHLWFISDFPHLMKCMRNCIVSKKIILTPHGDVKLEHWNAILEADALRRVGLRECYKLTKAHLNPNPWQKMNVRMAWEFWSASCAAAMETFRLQGCDKLEDCDGSVKMCKLINNLADTMNGNRPQNAVNLESQKIKAIDDFLDYFLDLKDWANKKLREKLEAAEKHRVEMLRKEGKKPRGKTAYQTQEDYIFSDSTDIGLIVSLKAAKELTEFLIKNCKFKYVMTARFNQDALERFFGLVRQSCGGNTHPEPRVFAQLFRLLSIYALVKPVRGSNITGGEMINTLLNLKDLNSCSKQERKEALSKKLDEIILNGENLEDISELMDNVADHDHDYIGESIDEFALAYVGGFVARHAKKYCNNCDQCLESLKKSEESATEVDLLIKLKSKGYLTYPSDAVINLLRQLEEKIITASLHNELEENILFVVLDKLENIKVSPVGCDLHQNEDMLKFIRGKGQQPTAERQKQQRELFAFRNTLHHGFPNKPSALAWDPDLRLMAIGTSSGAIKVVGKPGVEFYGQHQSNESPVTKIIFLPNQGRLVTLCDDNSLHLWEINESVLEEVKSQALEGKLKKISALCLESAGKNLLLGTEGGNIYSLSLETFETAEPVIYQDVVLQKITEEFKHNPGAVEAISEQPDQPHNILIGYNRGLMVLWNRSTSTAEQTFVSSQDLESICWHDSGTKFASSHNDGSYAIFNVPKGTDPPKDPISPHGPFPCKAMTKLLWRQAEIDDMIIFSGGLQRATHSDRYCITVSQGEKIVVFDFTSKIIDFFTISPSDDSAGPEALIVLAEEELVAIDLQGDDWLQINLPYLVSVHASSVTCSQYVSDVCPELWEKIEACGQKQMEGQFSNKKWPIDGGVITDEKTEPHDLLLTGHEDGSVRFWAAGGVALRPLYKLTTSNFFHSDDIAHEDQADDDDDNGWPPFKKVGFFDPYSDDPRLAVKKLALCPVSGVLVVAGTAGHIIIADLKEEPKEDDIPVTVMNIVSDRDGFVWKGHSQLAAHENKVKIPAGFQPTSVLQLHPPVAVTALMLHSDWGVIVAGTAHGLALFDYIRSKPVITKCTLNPNDLSGAGEQAISRRKSFKKSLRESFRRLRKGRSTRHGDKRGGATSAVTSPTSPAGNERRREGDANAATLEPKPIERQVEARPVDDSQGSMVRCVYLARTFIVSVQNTTPTMWAGTNNGTVYVFTLSIPQGSKRKDDGVHCQLGKEIQLKHRAPVIGISIVDCAGVPLPEPRQKAPEPVGPHRVIISSEEQFKMFTLPSLKPLCKLKLTAHEGSRVRRTAMALFKSVSFANPQHSEWCLICLTNLGDCIVLSTPDLRRQLNAAVIRREDVHGISSLCFTKHGEALYLHSSSELQRVSLSAQHITLAHCHLDLPPGVRPSKDEDKKEENGVQEEQEGEEAEEEQSSEVEVVVKQEAEEKTESTPDKKEEKKVSTPSPTPKSTNSSAPLVNGGTEPSGKKDKVVVWLEFAEVSSNSIDEPKENGVSAEEERLEISMGDITIDSVKDHLINCSTLEESRVTTEKIDVKNSSLLSESVIVKTTTTIISNEESTNNTTPAVAEKRRAFHLQEVSLLLSFFWQLIVLVFTYVCYYILGNVAESLTLSSSQTYAHEINSLKAPLAPAEDLEFDMMT</sequence>
<dbReference type="PRINTS" id="PR00962">
    <property type="entry name" value="LETHAL2GIANT"/>
</dbReference>
<dbReference type="InterPro" id="IPR001680">
    <property type="entry name" value="WD40_rpt"/>
</dbReference>
<evidence type="ECO:0000259" key="9">
    <source>
        <dbReference type="Pfam" id="PF21787"/>
    </source>
</evidence>
<dbReference type="SMART" id="SM00320">
    <property type="entry name" value="WD40"/>
    <property type="match status" value="7"/>
</dbReference>
<dbReference type="SUPFAM" id="SSF50978">
    <property type="entry name" value="WD40 repeat-like"/>
    <property type="match status" value="2"/>
</dbReference>
<comment type="similarity">
    <text evidence="1">Belongs to the WD repeat L(2)GL family.</text>
</comment>
<feature type="repeat" description="WD" evidence="5">
    <location>
        <begin position="1070"/>
        <end position="1111"/>
    </location>
</feature>
<feature type="compositionally biased region" description="Basic residues" evidence="6">
    <location>
        <begin position="40"/>
        <end position="52"/>
    </location>
</feature>
<dbReference type="InterPro" id="IPR048365">
    <property type="entry name" value="TNP-like_RNaseH_N"/>
</dbReference>
<evidence type="ECO:0000256" key="6">
    <source>
        <dbReference type="SAM" id="MobiDB-lite"/>
    </source>
</evidence>
<feature type="region of interest" description="Disordered" evidence="6">
    <location>
        <begin position="1924"/>
        <end position="2009"/>
    </location>
</feature>
<proteinExistence type="inferred from homology"/>
<feature type="region of interest" description="Disordered" evidence="6">
    <location>
        <begin position="1"/>
        <end position="59"/>
    </location>
</feature>
<dbReference type="InterPro" id="IPR036322">
    <property type="entry name" value="WD40_repeat_dom_sf"/>
</dbReference>
<dbReference type="Pfam" id="PF21789">
    <property type="entry name" value="TNP-like_RNaseH_C"/>
    <property type="match status" value="1"/>
</dbReference>
<reference evidence="12" key="1">
    <citation type="submission" date="2021-07" db="EMBL/GenBank/DDBJ databases">
        <authorList>
            <person name="Catto M.A."/>
            <person name="Jacobson A."/>
            <person name="Kennedy G."/>
            <person name="Labadie P."/>
            <person name="Hunt B.G."/>
            <person name="Srinivasan R."/>
        </authorList>
    </citation>
    <scope>NUCLEOTIDE SEQUENCE</scope>
    <source>
        <strain evidence="12">PL_HMW_Pooled</strain>
        <tissue evidence="12">Head</tissue>
    </source>
</reference>
<evidence type="ECO:0000256" key="7">
    <source>
        <dbReference type="SAM" id="Phobius"/>
    </source>
</evidence>
<evidence type="ECO:0000256" key="2">
    <source>
        <dbReference type="ARBA" id="ARBA00022483"/>
    </source>
</evidence>
<dbReference type="EMBL" id="JAHWGI010001301">
    <property type="protein sequence ID" value="KAK3927915.1"/>
    <property type="molecule type" value="Genomic_DNA"/>
</dbReference>
<dbReference type="GO" id="GO:0019905">
    <property type="term" value="F:syntaxin binding"/>
    <property type="evidence" value="ECO:0007669"/>
    <property type="project" value="TreeGrafter"/>
</dbReference>
<dbReference type="GO" id="GO:0045159">
    <property type="term" value="F:myosin II binding"/>
    <property type="evidence" value="ECO:0007669"/>
    <property type="project" value="TreeGrafter"/>
</dbReference>
<evidence type="ECO:0000256" key="4">
    <source>
        <dbReference type="ARBA" id="ARBA00022737"/>
    </source>
</evidence>
<keyword evidence="7" id="KW-0812">Transmembrane</keyword>
<evidence type="ECO:0000313" key="12">
    <source>
        <dbReference type="EMBL" id="KAK3927915.1"/>
    </source>
</evidence>
<dbReference type="InterPro" id="IPR048367">
    <property type="entry name" value="TNP-like_RNaseH_C"/>
</dbReference>
<feature type="domain" description="Lethal giant larvae homologue 2" evidence="8">
    <location>
        <begin position="1259"/>
        <end position="1353"/>
    </location>
</feature>
<feature type="domain" description="Transposable element P transposase-like RNase H" evidence="9">
    <location>
        <begin position="457"/>
        <end position="535"/>
    </location>
</feature>
<keyword evidence="4" id="KW-0677">Repeat</keyword>
<dbReference type="PROSITE" id="PS50082">
    <property type="entry name" value="WD_REPEATS_2"/>
    <property type="match status" value="1"/>
</dbReference>
<evidence type="ECO:0000259" key="10">
    <source>
        <dbReference type="Pfam" id="PF21788"/>
    </source>
</evidence>
<feature type="region of interest" description="Disordered" evidence="6">
    <location>
        <begin position="1617"/>
        <end position="1697"/>
    </location>
</feature>
<feature type="transmembrane region" description="Helical" evidence="7">
    <location>
        <begin position="2123"/>
        <end position="2144"/>
    </location>
</feature>
<dbReference type="GO" id="GO:0006887">
    <property type="term" value="P:exocytosis"/>
    <property type="evidence" value="ECO:0007669"/>
    <property type="project" value="UniProtKB-KW"/>
</dbReference>
<dbReference type="PANTHER" id="PTHR10241">
    <property type="entry name" value="LETHAL 2 GIANT LARVAE PROTEIN"/>
    <property type="match status" value="1"/>
</dbReference>
<feature type="domain" description="Transposable element P transposase-like RNase H C-terminal" evidence="11">
    <location>
        <begin position="777"/>
        <end position="809"/>
    </location>
</feature>
<dbReference type="InterPro" id="IPR013577">
    <property type="entry name" value="LLGL2"/>
</dbReference>
<feature type="compositionally biased region" description="Low complexity" evidence="6">
    <location>
        <begin position="1985"/>
        <end position="1997"/>
    </location>
</feature>
<evidence type="ECO:0000256" key="1">
    <source>
        <dbReference type="ARBA" id="ARBA00008070"/>
    </source>
</evidence>
<evidence type="ECO:0000259" key="11">
    <source>
        <dbReference type="Pfam" id="PF21789"/>
    </source>
</evidence>
<keyword evidence="7" id="KW-1133">Transmembrane helix</keyword>
<keyword evidence="7" id="KW-0472">Membrane</keyword>
<dbReference type="InterPro" id="IPR000664">
    <property type="entry name" value="Lethal2_giant"/>
</dbReference>
<dbReference type="GO" id="GO:0051294">
    <property type="term" value="P:establishment of spindle orientation"/>
    <property type="evidence" value="ECO:0007669"/>
    <property type="project" value="TreeGrafter"/>
</dbReference>
<dbReference type="PROSITE" id="PS00678">
    <property type="entry name" value="WD_REPEATS_1"/>
    <property type="match status" value="1"/>
</dbReference>
<dbReference type="GO" id="GO:0005096">
    <property type="term" value="F:GTPase activator activity"/>
    <property type="evidence" value="ECO:0007669"/>
    <property type="project" value="TreeGrafter"/>
</dbReference>
<feature type="compositionally biased region" description="Basic and acidic residues" evidence="6">
    <location>
        <begin position="1686"/>
        <end position="1697"/>
    </location>
</feature>
<dbReference type="GO" id="GO:0005886">
    <property type="term" value="C:plasma membrane"/>
    <property type="evidence" value="ECO:0007669"/>
    <property type="project" value="TreeGrafter"/>
</dbReference>
<dbReference type="InterPro" id="IPR048366">
    <property type="entry name" value="TNP-like_GBD"/>
</dbReference>
<evidence type="ECO:0000259" key="8">
    <source>
        <dbReference type="Pfam" id="PF08366"/>
    </source>
</evidence>
<dbReference type="Pfam" id="PF21788">
    <property type="entry name" value="TNP-like_GBD"/>
    <property type="match status" value="1"/>
</dbReference>
<comment type="caution">
    <text evidence="12">The sequence shown here is derived from an EMBL/GenBank/DDBJ whole genome shotgun (WGS) entry which is preliminary data.</text>
</comment>
<feature type="compositionally biased region" description="Basic and acidic residues" evidence="6">
    <location>
        <begin position="224"/>
        <end position="237"/>
    </location>
</feature>
<name>A0AAE1HW83_9NEOP</name>
<dbReference type="GO" id="GO:0008593">
    <property type="term" value="P:regulation of Notch signaling pathway"/>
    <property type="evidence" value="ECO:0007669"/>
    <property type="project" value="TreeGrafter"/>
</dbReference>
<reference evidence="12" key="2">
    <citation type="journal article" date="2023" name="BMC Genomics">
        <title>Pest status, molecular evolution, and epigenetic factors derived from the genome assembly of Frankliniella fusca, a thysanopteran phytovirus vector.</title>
        <authorList>
            <person name="Catto M.A."/>
            <person name="Labadie P.E."/>
            <person name="Jacobson A.L."/>
            <person name="Kennedy G.G."/>
            <person name="Srinivasan R."/>
            <person name="Hunt B.G."/>
        </authorList>
    </citation>
    <scope>NUCLEOTIDE SEQUENCE</scope>
    <source>
        <strain evidence="12">PL_HMW_Pooled</strain>
    </source>
</reference>
<accession>A0AAE1HW83</accession>
<keyword evidence="13" id="KW-1185">Reference proteome</keyword>
<dbReference type="Pfam" id="PF21787">
    <property type="entry name" value="TNP-like_RNaseH_N"/>
    <property type="match status" value="2"/>
</dbReference>
<evidence type="ECO:0000256" key="3">
    <source>
        <dbReference type="ARBA" id="ARBA00022574"/>
    </source>
</evidence>
<dbReference type="Proteomes" id="UP001219518">
    <property type="component" value="Unassembled WGS sequence"/>
</dbReference>
<dbReference type="InterPro" id="IPR015943">
    <property type="entry name" value="WD40/YVTN_repeat-like_dom_sf"/>
</dbReference>
<evidence type="ECO:0000256" key="5">
    <source>
        <dbReference type="PROSITE-ProRule" id="PRU00221"/>
    </source>
</evidence>
<feature type="domain" description="Transposable element P transposase-like GTP-binding insertion" evidence="10">
    <location>
        <begin position="561"/>
        <end position="675"/>
    </location>
</feature>
<dbReference type="GO" id="GO:0030866">
    <property type="term" value="P:cortical actin cytoskeleton organization"/>
    <property type="evidence" value="ECO:0007669"/>
    <property type="project" value="TreeGrafter"/>
</dbReference>
<protein>
    <submittedName>
        <fullName evidence="12">Lethal(2) giant larvae protein</fullName>
    </submittedName>
</protein>
<organism evidence="12 13">
    <name type="scientific">Frankliniella fusca</name>
    <dbReference type="NCBI Taxonomy" id="407009"/>
    <lineage>
        <taxon>Eukaryota</taxon>
        <taxon>Metazoa</taxon>
        <taxon>Ecdysozoa</taxon>
        <taxon>Arthropoda</taxon>
        <taxon>Hexapoda</taxon>
        <taxon>Insecta</taxon>
        <taxon>Pterygota</taxon>
        <taxon>Neoptera</taxon>
        <taxon>Paraneoptera</taxon>
        <taxon>Thysanoptera</taxon>
        <taxon>Terebrantia</taxon>
        <taxon>Thripoidea</taxon>
        <taxon>Thripidae</taxon>
        <taxon>Frankliniella</taxon>
    </lineage>
</organism>
<dbReference type="GO" id="GO:0030864">
    <property type="term" value="C:cortical actin cytoskeleton"/>
    <property type="evidence" value="ECO:0007669"/>
    <property type="project" value="TreeGrafter"/>
</dbReference>
<feature type="domain" description="Transposable element P transposase-like RNase H" evidence="9">
    <location>
        <begin position="360"/>
        <end position="420"/>
    </location>
</feature>
<keyword evidence="3 5" id="KW-0853">WD repeat</keyword>
<dbReference type="GO" id="GO:0032878">
    <property type="term" value="P:regulation of establishment or maintenance of cell polarity"/>
    <property type="evidence" value="ECO:0007669"/>
    <property type="project" value="TreeGrafter"/>
</dbReference>
<dbReference type="PANTHER" id="PTHR10241:SF29">
    <property type="entry name" value="LETHAL(2) GIANT LARVAE PROTEIN"/>
    <property type="match status" value="1"/>
</dbReference>
<feature type="compositionally biased region" description="Basic and acidic residues" evidence="6">
    <location>
        <begin position="1"/>
        <end position="15"/>
    </location>
</feature>